<dbReference type="InterPro" id="IPR000834">
    <property type="entry name" value="Peptidase_M14"/>
</dbReference>
<name>A0A2X2RCZ0_CAPOC</name>
<dbReference type="PROSITE" id="PS51257">
    <property type="entry name" value="PROKAR_LIPOPROTEIN"/>
    <property type="match status" value="1"/>
</dbReference>
<dbReference type="EMBL" id="UARG01000017">
    <property type="protein sequence ID" value="SQA77054.1"/>
    <property type="molecule type" value="Genomic_DNA"/>
</dbReference>
<dbReference type="Pfam" id="PF00246">
    <property type="entry name" value="Peptidase_M14"/>
    <property type="match status" value="1"/>
</dbReference>
<sequence>MLKIEVKYIAYIILAVAFAGCDTPFFSPRENYQTPFEQTDGTKSSSYEEVIEYYKDLSKEFASISFKTMGQTDNGQPLHLVIYSPDAEFNLSKYHKDRTIVFINNAIHGNEPDGVDATMLLFRNLAQNEIKLSKNVIVVTIPVYNIGGMLTGKKNSDANYNLNCDFVKADVENTLSFAKILQEVQPDIFIDNHVADVVNASYVLSYSTSQIEKLGVFTGGYVRDALLPRLSQQLEKRQLPFQSDSLRTPFKQLTLSSHPDIPRYATGYVSLWNCMSIRINTNGQKPYKQRVEANYEMMKNLVEIADADNQYIKQVKIKQTEADNAQKEYSLEWEIDSTQYTKVDEKPLYNHFKPVQSVNIPQSYIVPKVWQRVIDRLKANGVAITEIEKDTLMNVTSYRIENFKTYTYPFEGHYLHHQTQVSSQKEKVQLYKGDYLIEVAQPAKHYLLETLEPQAPDSFFNWNFFDSVLGKEEGKNAPIYPIYRKE</sequence>
<organism evidence="2 3">
    <name type="scientific">Capnocytophaga ochracea</name>
    <dbReference type="NCBI Taxonomy" id="1018"/>
    <lineage>
        <taxon>Bacteria</taxon>
        <taxon>Pseudomonadati</taxon>
        <taxon>Bacteroidota</taxon>
        <taxon>Flavobacteriia</taxon>
        <taxon>Flavobacteriales</taxon>
        <taxon>Flavobacteriaceae</taxon>
        <taxon>Capnocytophaga</taxon>
    </lineage>
</organism>
<dbReference type="AlphaFoldDB" id="A0A2X2RCZ0"/>
<dbReference type="Gene3D" id="3.40.630.10">
    <property type="entry name" value="Zn peptidases"/>
    <property type="match status" value="1"/>
</dbReference>
<keyword evidence="2" id="KW-0121">Carboxypeptidase</keyword>
<dbReference type="GO" id="GO:0006508">
    <property type="term" value="P:proteolysis"/>
    <property type="evidence" value="ECO:0007669"/>
    <property type="project" value="InterPro"/>
</dbReference>
<dbReference type="GO" id="GO:0004181">
    <property type="term" value="F:metallocarboxypeptidase activity"/>
    <property type="evidence" value="ECO:0007669"/>
    <property type="project" value="InterPro"/>
</dbReference>
<reference evidence="2 3" key="1">
    <citation type="submission" date="2018-06" db="EMBL/GenBank/DDBJ databases">
        <authorList>
            <consortium name="Pathogen Informatics"/>
            <person name="Doyle S."/>
        </authorList>
    </citation>
    <scope>NUCLEOTIDE SEQUENCE [LARGE SCALE GENOMIC DNA]</scope>
    <source>
        <strain evidence="2 3">NCTC11546</strain>
    </source>
</reference>
<keyword evidence="2" id="KW-0378">Hydrolase</keyword>
<dbReference type="GO" id="GO:0008270">
    <property type="term" value="F:zinc ion binding"/>
    <property type="evidence" value="ECO:0007669"/>
    <property type="project" value="InterPro"/>
</dbReference>
<keyword evidence="2" id="KW-0645">Protease</keyword>
<protein>
    <submittedName>
        <fullName evidence="2">Zinc carboxypeptidase</fullName>
    </submittedName>
</protein>
<evidence type="ECO:0000259" key="1">
    <source>
        <dbReference type="Pfam" id="PF00246"/>
    </source>
</evidence>
<evidence type="ECO:0000313" key="3">
    <source>
        <dbReference type="Proteomes" id="UP000249891"/>
    </source>
</evidence>
<dbReference type="SUPFAM" id="SSF53187">
    <property type="entry name" value="Zn-dependent exopeptidases"/>
    <property type="match status" value="1"/>
</dbReference>
<feature type="domain" description="Peptidase M14" evidence="1">
    <location>
        <begin position="52"/>
        <end position="153"/>
    </location>
</feature>
<evidence type="ECO:0000313" key="2">
    <source>
        <dbReference type="EMBL" id="SQA77054.1"/>
    </source>
</evidence>
<accession>A0A2X2RCZ0</accession>
<dbReference type="Proteomes" id="UP000249891">
    <property type="component" value="Unassembled WGS sequence"/>
</dbReference>
<proteinExistence type="predicted"/>
<gene>
    <name evidence="2" type="ORF">NCTC11546_00256</name>
</gene>
<dbReference type="RefSeq" id="WP_128090675.1">
    <property type="nucleotide sequence ID" value="NZ_UARG01000017.1"/>
</dbReference>